<comment type="caution">
    <text evidence="12">The sequence shown here is derived from an EMBL/GenBank/DDBJ whole genome shotgun (WGS) entry which is preliminary data.</text>
</comment>
<keyword evidence="6 8" id="KW-0378">Hydrolase</keyword>
<gene>
    <name evidence="12" type="primary">lepB</name>
    <name evidence="12" type="ORF">SIL72_01935</name>
</gene>
<name>A0AB35SYV0_RUBRA</name>
<evidence type="ECO:0000256" key="7">
    <source>
        <dbReference type="PIRSR" id="PIRSR600223-1"/>
    </source>
</evidence>
<dbReference type="EMBL" id="JAWXXX010000001">
    <property type="protein sequence ID" value="MDX5892779.1"/>
    <property type="molecule type" value="Genomic_DNA"/>
</dbReference>
<evidence type="ECO:0000256" key="9">
    <source>
        <dbReference type="RuleBase" id="RU362042"/>
    </source>
</evidence>
<dbReference type="Gene3D" id="2.10.109.10">
    <property type="entry name" value="Umud Fragment, subunit A"/>
    <property type="match status" value="1"/>
</dbReference>
<evidence type="ECO:0000313" key="12">
    <source>
        <dbReference type="EMBL" id="MDX5892779.1"/>
    </source>
</evidence>
<dbReference type="InterPro" id="IPR019757">
    <property type="entry name" value="Pept_S26A_signal_pept_1_Lys-AS"/>
</dbReference>
<evidence type="ECO:0000259" key="11">
    <source>
        <dbReference type="Pfam" id="PF10502"/>
    </source>
</evidence>
<protein>
    <recommendedName>
        <fullName evidence="4 8">Signal peptidase I</fullName>
        <ecNumber evidence="4 8">3.4.21.89</ecNumber>
    </recommendedName>
</protein>
<organism evidence="12 13">
    <name type="scientific">Rubrobacter radiotolerans</name>
    <name type="common">Arthrobacter radiotolerans</name>
    <dbReference type="NCBI Taxonomy" id="42256"/>
    <lineage>
        <taxon>Bacteria</taxon>
        <taxon>Bacillati</taxon>
        <taxon>Actinomycetota</taxon>
        <taxon>Rubrobacteria</taxon>
        <taxon>Rubrobacterales</taxon>
        <taxon>Rubrobacteraceae</taxon>
        <taxon>Rubrobacter</taxon>
    </lineage>
</organism>
<feature type="region of interest" description="Disordered" evidence="10">
    <location>
        <begin position="1"/>
        <end position="45"/>
    </location>
</feature>
<feature type="compositionally biased region" description="Basic and acidic residues" evidence="10">
    <location>
        <begin position="1"/>
        <end position="41"/>
    </location>
</feature>
<feature type="active site" evidence="7">
    <location>
        <position position="84"/>
    </location>
</feature>
<sequence>MSEKEFQSSRPEYRATDLSREEGEGFETRRESRRERREERQNTPQKRAARGAIEFVVILGLSFALVFGVVRPFVMEAFWIPSESMVPTLEVGDRVLVNKFIYRFTEPERGDILVFQSVVAGEDQDLIKRVVGTPGDEIRVQNGQLFVNGEPQNEPYVNRALPDESFYGPVIVPEDSVFMMGDNRANSQDSRFFGPVPYENVEGEAFLLFWPLRNFGSLL</sequence>
<evidence type="ECO:0000313" key="13">
    <source>
        <dbReference type="Proteomes" id="UP001281130"/>
    </source>
</evidence>
<evidence type="ECO:0000256" key="2">
    <source>
        <dbReference type="ARBA" id="ARBA00004401"/>
    </source>
</evidence>
<dbReference type="PANTHER" id="PTHR43390">
    <property type="entry name" value="SIGNAL PEPTIDASE I"/>
    <property type="match status" value="1"/>
</dbReference>
<dbReference type="InterPro" id="IPR036286">
    <property type="entry name" value="LexA/Signal_pep-like_sf"/>
</dbReference>
<dbReference type="PRINTS" id="PR00727">
    <property type="entry name" value="LEADERPTASE"/>
</dbReference>
<feature type="active site" evidence="7">
    <location>
        <position position="128"/>
    </location>
</feature>
<evidence type="ECO:0000256" key="6">
    <source>
        <dbReference type="ARBA" id="ARBA00022801"/>
    </source>
</evidence>
<dbReference type="GO" id="GO:0005886">
    <property type="term" value="C:plasma membrane"/>
    <property type="evidence" value="ECO:0007669"/>
    <property type="project" value="UniProtKB-SubCell"/>
</dbReference>
<evidence type="ECO:0000256" key="3">
    <source>
        <dbReference type="ARBA" id="ARBA00009370"/>
    </source>
</evidence>
<dbReference type="SUPFAM" id="SSF51306">
    <property type="entry name" value="LexA/Signal peptidase"/>
    <property type="match status" value="1"/>
</dbReference>
<dbReference type="PROSITE" id="PS00501">
    <property type="entry name" value="SPASE_I_1"/>
    <property type="match status" value="1"/>
</dbReference>
<dbReference type="Proteomes" id="UP001281130">
    <property type="component" value="Unassembled WGS sequence"/>
</dbReference>
<dbReference type="GO" id="GO:0006465">
    <property type="term" value="P:signal peptide processing"/>
    <property type="evidence" value="ECO:0007669"/>
    <property type="project" value="InterPro"/>
</dbReference>
<feature type="transmembrane region" description="Helical" evidence="8">
    <location>
        <begin position="55"/>
        <end position="74"/>
    </location>
</feature>
<feature type="domain" description="Peptidase S26" evidence="11">
    <location>
        <begin position="55"/>
        <end position="210"/>
    </location>
</feature>
<keyword evidence="8" id="KW-0812">Transmembrane</keyword>
<dbReference type="InterPro" id="IPR000223">
    <property type="entry name" value="Pept_S26A_signal_pept_1"/>
</dbReference>
<dbReference type="AlphaFoldDB" id="A0AB35SYV0"/>
<keyword evidence="8" id="KW-0472">Membrane</keyword>
<dbReference type="InterPro" id="IPR019758">
    <property type="entry name" value="Pept_S26A_signal_pept_1_CS"/>
</dbReference>
<comment type="similarity">
    <text evidence="3 9">Belongs to the peptidase S26 family.</text>
</comment>
<dbReference type="GO" id="GO:0009003">
    <property type="term" value="F:signal peptidase activity"/>
    <property type="evidence" value="ECO:0007669"/>
    <property type="project" value="UniProtKB-EC"/>
</dbReference>
<evidence type="ECO:0000256" key="5">
    <source>
        <dbReference type="ARBA" id="ARBA00022670"/>
    </source>
</evidence>
<proteinExistence type="inferred from homology"/>
<dbReference type="GO" id="GO:0004252">
    <property type="term" value="F:serine-type endopeptidase activity"/>
    <property type="evidence" value="ECO:0007669"/>
    <property type="project" value="InterPro"/>
</dbReference>
<dbReference type="InterPro" id="IPR019533">
    <property type="entry name" value="Peptidase_S26"/>
</dbReference>
<evidence type="ECO:0000256" key="1">
    <source>
        <dbReference type="ARBA" id="ARBA00000677"/>
    </source>
</evidence>
<dbReference type="PANTHER" id="PTHR43390:SF1">
    <property type="entry name" value="CHLOROPLAST PROCESSING PEPTIDASE"/>
    <property type="match status" value="1"/>
</dbReference>
<dbReference type="InterPro" id="IPR019756">
    <property type="entry name" value="Pept_S26A_signal_pept_1_Ser-AS"/>
</dbReference>
<evidence type="ECO:0000256" key="10">
    <source>
        <dbReference type="SAM" id="MobiDB-lite"/>
    </source>
</evidence>
<comment type="subcellular location">
    <subcellularLocation>
        <location evidence="2">Cell membrane</location>
        <topology evidence="2">Single-pass type II membrane protein</topology>
    </subcellularLocation>
    <subcellularLocation>
        <location evidence="9">Membrane</location>
        <topology evidence="9">Single-pass type II membrane protein</topology>
    </subcellularLocation>
</comment>
<evidence type="ECO:0000256" key="8">
    <source>
        <dbReference type="RuleBase" id="RU003993"/>
    </source>
</evidence>
<dbReference type="EC" id="3.4.21.89" evidence="4 8"/>
<keyword evidence="5 8" id="KW-0645">Protease</keyword>
<accession>A0AB35SYV0</accession>
<dbReference type="CDD" id="cd06530">
    <property type="entry name" value="S26_SPase_I"/>
    <property type="match status" value="1"/>
</dbReference>
<keyword evidence="8" id="KW-1133">Transmembrane helix</keyword>
<dbReference type="NCBIfam" id="TIGR02227">
    <property type="entry name" value="sigpep_I_bact"/>
    <property type="match status" value="1"/>
</dbReference>
<evidence type="ECO:0000256" key="4">
    <source>
        <dbReference type="ARBA" id="ARBA00013208"/>
    </source>
</evidence>
<dbReference type="PROSITE" id="PS00760">
    <property type="entry name" value="SPASE_I_2"/>
    <property type="match status" value="1"/>
</dbReference>
<reference evidence="12" key="1">
    <citation type="submission" date="2023-11" db="EMBL/GenBank/DDBJ databases">
        <title>MicrobeMod: A computational toolkit for identifying prokaryotic methylation and restriction-modification with nanopore sequencing.</title>
        <authorList>
            <person name="Crits-Christoph A."/>
            <person name="Kang S.C."/>
            <person name="Lee H."/>
            <person name="Ostrov N."/>
        </authorList>
    </citation>
    <scope>NUCLEOTIDE SEQUENCE</scope>
    <source>
        <strain evidence="12">ATCC 51242</strain>
    </source>
</reference>
<comment type="catalytic activity">
    <reaction evidence="1 8">
        <text>Cleavage of hydrophobic, N-terminal signal or leader sequences from secreted and periplasmic proteins.</text>
        <dbReference type="EC" id="3.4.21.89"/>
    </reaction>
</comment>
<dbReference type="RefSeq" id="WP_084263573.1">
    <property type="nucleotide sequence ID" value="NZ_CP007514.1"/>
</dbReference>
<dbReference type="Pfam" id="PF10502">
    <property type="entry name" value="Peptidase_S26"/>
    <property type="match status" value="1"/>
</dbReference>
<dbReference type="PROSITE" id="PS00761">
    <property type="entry name" value="SPASE_I_3"/>
    <property type="match status" value="1"/>
</dbReference>